<evidence type="ECO:0000313" key="5">
    <source>
        <dbReference type="EMBL" id="QFQ13788.1"/>
    </source>
</evidence>
<gene>
    <name evidence="5" type="ORF">C7Y71_010105</name>
</gene>
<dbReference type="InterPro" id="IPR045304">
    <property type="entry name" value="LbH_SAT"/>
</dbReference>
<evidence type="ECO:0000256" key="4">
    <source>
        <dbReference type="ARBA" id="ARBA00023315"/>
    </source>
</evidence>
<evidence type="ECO:0000256" key="2">
    <source>
        <dbReference type="ARBA" id="ARBA00022679"/>
    </source>
</evidence>
<name>A0A5P8EA04_9BACT</name>
<dbReference type="EMBL" id="CP033459">
    <property type="protein sequence ID" value="QFQ13788.1"/>
    <property type="molecule type" value="Genomic_DNA"/>
</dbReference>
<dbReference type="InterPro" id="IPR018357">
    <property type="entry name" value="Hexapep_transf_CS"/>
</dbReference>
<dbReference type="GO" id="GO:0005737">
    <property type="term" value="C:cytoplasm"/>
    <property type="evidence" value="ECO:0007669"/>
    <property type="project" value="InterPro"/>
</dbReference>
<sequence length="148" mass="16380">MRFSIYMRLCEHKGWLFPFTRWRMHGFKKYGLFIKAGTRIGYGFNIHHCCGIVINRKAIIGNNVDIFQFTTIGSHSEEAATIGNNVYIGPNTAIVDSVKIGSGSTIGAGSVVVKDIPANSTAAGNPARRISDKTHPELILHPYPFEEK</sequence>
<protein>
    <submittedName>
        <fullName evidence="5">Serine acetyltransferase</fullName>
    </submittedName>
</protein>
<dbReference type="PROSITE" id="PS00101">
    <property type="entry name" value="HEXAPEP_TRANSFERASES"/>
    <property type="match status" value="1"/>
</dbReference>
<dbReference type="InterPro" id="IPR001451">
    <property type="entry name" value="Hexapep"/>
</dbReference>
<proteinExistence type="inferred from homology"/>
<dbReference type="AlphaFoldDB" id="A0A5P8EA04"/>
<keyword evidence="2 5" id="KW-0808">Transferase</keyword>
<keyword evidence="3" id="KW-0677">Repeat</keyword>
<reference evidence="5 6" key="1">
    <citation type="submission" date="2018-11" db="EMBL/GenBank/DDBJ databases">
        <authorList>
            <person name="Na S.W."/>
            <person name="Baik M."/>
        </authorList>
    </citation>
    <scope>NUCLEOTIDE SEQUENCE [LARGE SCALE GENOMIC DNA]</scope>
    <source>
        <strain evidence="5 6">E39</strain>
    </source>
</reference>
<dbReference type="InterPro" id="IPR011004">
    <property type="entry name" value="Trimer_LpxA-like_sf"/>
</dbReference>
<evidence type="ECO:0000256" key="3">
    <source>
        <dbReference type="ARBA" id="ARBA00022737"/>
    </source>
</evidence>
<dbReference type="CDD" id="cd03354">
    <property type="entry name" value="LbH_SAT"/>
    <property type="match status" value="1"/>
</dbReference>
<organism evidence="5 6">
    <name type="scientific">Pseudoprevotella muciniphila</name>
    <dbReference type="NCBI Taxonomy" id="2133944"/>
    <lineage>
        <taxon>Bacteria</taxon>
        <taxon>Pseudomonadati</taxon>
        <taxon>Bacteroidota</taxon>
        <taxon>Bacteroidia</taxon>
        <taxon>Bacteroidales</taxon>
        <taxon>Prevotellaceae</taxon>
        <taxon>Pseudoprevotella</taxon>
    </lineage>
</organism>
<keyword evidence="6" id="KW-1185">Reference proteome</keyword>
<dbReference type="PANTHER" id="PTHR42811">
    <property type="entry name" value="SERINE ACETYLTRANSFERASE"/>
    <property type="match status" value="1"/>
</dbReference>
<dbReference type="Gene3D" id="2.160.10.10">
    <property type="entry name" value="Hexapeptide repeat proteins"/>
    <property type="match status" value="1"/>
</dbReference>
<dbReference type="KEGG" id="alq:C7Y71_010105"/>
<accession>A0A5P8EA04</accession>
<comment type="similarity">
    <text evidence="1">Belongs to the transferase hexapeptide repeat family.</text>
</comment>
<evidence type="ECO:0000256" key="1">
    <source>
        <dbReference type="ARBA" id="ARBA00007274"/>
    </source>
</evidence>
<dbReference type="OrthoDB" id="9814490at2"/>
<dbReference type="Pfam" id="PF00132">
    <property type="entry name" value="Hexapep"/>
    <property type="match status" value="1"/>
</dbReference>
<dbReference type="PIRSF" id="PIRSF000441">
    <property type="entry name" value="CysE"/>
    <property type="match status" value="1"/>
</dbReference>
<dbReference type="InterPro" id="IPR005881">
    <property type="entry name" value="Ser_O-AcTrfase"/>
</dbReference>
<evidence type="ECO:0000313" key="6">
    <source>
        <dbReference type="Proteomes" id="UP000249375"/>
    </source>
</evidence>
<dbReference type="SUPFAM" id="SSF51161">
    <property type="entry name" value="Trimeric LpxA-like enzymes"/>
    <property type="match status" value="1"/>
</dbReference>
<dbReference type="GO" id="GO:0006535">
    <property type="term" value="P:cysteine biosynthetic process from serine"/>
    <property type="evidence" value="ECO:0007669"/>
    <property type="project" value="InterPro"/>
</dbReference>
<dbReference type="GO" id="GO:0009001">
    <property type="term" value="F:serine O-acetyltransferase activity"/>
    <property type="evidence" value="ECO:0007669"/>
    <property type="project" value="InterPro"/>
</dbReference>
<keyword evidence="4" id="KW-0012">Acyltransferase</keyword>
<dbReference type="Proteomes" id="UP000249375">
    <property type="component" value="Chromosome"/>
</dbReference>